<dbReference type="eggNOG" id="COG2267">
    <property type="taxonomic scope" value="Bacteria"/>
</dbReference>
<dbReference type="SUPFAM" id="SSF53474">
    <property type="entry name" value="alpha/beta-Hydrolases"/>
    <property type="match status" value="1"/>
</dbReference>
<sequence length="401" mass="41891">MRRTLFALLAACAALAPTSANALQIVPNTDPGGFYSTVPAPSSEAPGAVLSVQDVPAGVLDGVVEAKRFSYASTHPTGRTVPVTGIIMVPSAPWTGPGGRPVALFAPGTQGAGDACAPSKLIGYGTEYEELPVSVLLQRGFAVAMTDYQGIGTLGAHTYMNRFAQGAAVLDMGRAITQLGIPGIDASTRQVTWEYSQGGGASAAAAEMHASYAPDVNLVAGFGGGVPADLLTTARSLEGSPLIGAVGYAVTGLYEVHPELQQMVESTLNDAGVAWLHQGGSDCIFETFATMPVPDSSIYTRSGQRITDVLAEEQFRPYFEEQRLGTVAPDIPMFIMQGTNDDIIPAAQAREMVAGWRERGAAVDYQEDPAPLLVRMQGHVGPLASSFEPAFAWVMGQLAEG</sequence>
<dbReference type="AlphaFoldDB" id="W5YAR9"/>
<reference evidence="2 3" key="1">
    <citation type="submission" date="2013-02" db="EMBL/GenBank/DDBJ databases">
        <title>The complete genome sequence of Corynebacterium vitaeruminis DSM 20294.</title>
        <authorList>
            <person name="Ruckert C."/>
            <person name="Albersmeier A."/>
            <person name="Kalinowski J."/>
        </authorList>
    </citation>
    <scope>NUCLEOTIDE SEQUENCE [LARGE SCALE GENOMIC DNA]</scope>
    <source>
        <strain evidence="3">ATCC 10234</strain>
    </source>
</reference>
<dbReference type="STRING" id="1224164.B843_11275"/>
<dbReference type="HOGENOM" id="CLU_029538_6_0_11"/>
<protein>
    <submittedName>
        <fullName evidence="2">Exported lipase</fullName>
    </submittedName>
</protein>
<accession>W5YAR9</accession>
<keyword evidence="3" id="KW-1185">Reference proteome</keyword>
<dbReference type="KEGG" id="cvt:B843_11275"/>
<dbReference type="EMBL" id="CP004353">
    <property type="protein sequence ID" value="AHI23633.1"/>
    <property type="molecule type" value="Genomic_DNA"/>
</dbReference>
<gene>
    <name evidence="2" type="ORF">B843_11275</name>
</gene>
<evidence type="ECO:0000313" key="3">
    <source>
        <dbReference type="Proteomes" id="UP000019222"/>
    </source>
</evidence>
<organism evidence="2 3">
    <name type="scientific">Corynebacterium vitaeruminis DSM 20294</name>
    <dbReference type="NCBI Taxonomy" id="1224164"/>
    <lineage>
        <taxon>Bacteria</taxon>
        <taxon>Bacillati</taxon>
        <taxon>Actinomycetota</taxon>
        <taxon>Actinomycetes</taxon>
        <taxon>Mycobacteriales</taxon>
        <taxon>Corynebacteriaceae</taxon>
        <taxon>Corynebacterium</taxon>
    </lineage>
</organism>
<feature type="signal peptide" evidence="1">
    <location>
        <begin position="1"/>
        <end position="22"/>
    </location>
</feature>
<dbReference type="InterPro" id="IPR029058">
    <property type="entry name" value="AB_hydrolase_fold"/>
</dbReference>
<dbReference type="PANTHER" id="PTHR34853:SF1">
    <property type="entry name" value="LIPASE 5"/>
    <property type="match status" value="1"/>
</dbReference>
<feature type="chain" id="PRO_5004874601" evidence="1">
    <location>
        <begin position="23"/>
        <end position="401"/>
    </location>
</feature>
<dbReference type="Proteomes" id="UP000019222">
    <property type="component" value="Chromosome"/>
</dbReference>
<evidence type="ECO:0000256" key="1">
    <source>
        <dbReference type="SAM" id="SignalP"/>
    </source>
</evidence>
<keyword evidence="1" id="KW-0732">Signal</keyword>
<dbReference type="InterPro" id="IPR005152">
    <property type="entry name" value="Lipase_secreted"/>
</dbReference>
<dbReference type="Gene3D" id="1.10.260.130">
    <property type="match status" value="1"/>
</dbReference>
<name>W5YAR9_9CORY</name>
<dbReference type="PANTHER" id="PTHR34853">
    <property type="match status" value="1"/>
</dbReference>
<dbReference type="PIRSF" id="PIRSF029171">
    <property type="entry name" value="Esterase_LipA"/>
    <property type="match status" value="1"/>
</dbReference>
<dbReference type="Gene3D" id="3.40.50.1820">
    <property type="entry name" value="alpha/beta hydrolase"/>
    <property type="match status" value="1"/>
</dbReference>
<evidence type="ECO:0000313" key="2">
    <source>
        <dbReference type="EMBL" id="AHI23633.1"/>
    </source>
</evidence>
<dbReference type="Pfam" id="PF03583">
    <property type="entry name" value="LIP"/>
    <property type="match status" value="1"/>
</dbReference>
<dbReference type="GO" id="GO:0004806">
    <property type="term" value="F:triacylglycerol lipase activity"/>
    <property type="evidence" value="ECO:0007669"/>
    <property type="project" value="InterPro"/>
</dbReference>
<dbReference type="GO" id="GO:0016042">
    <property type="term" value="P:lipid catabolic process"/>
    <property type="evidence" value="ECO:0007669"/>
    <property type="project" value="InterPro"/>
</dbReference>
<proteinExistence type="predicted"/>
<dbReference type="PATRIC" id="fig|1224164.3.peg.2272"/>